<organism evidence="3 4">
    <name type="scientific">Gracilibacillus salitolerans</name>
    <dbReference type="NCBI Taxonomy" id="2663022"/>
    <lineage>
        <taxon>Bacteria</taxon>
        <taxon>Bacillati</taxon>
        <taxon>Bacillota</taxon>
        <taxon>Bacilli</taxon>
        <taxon>Bacillales</taxon>
        <taxon>Bacillaceae</taxon>
        <taxon>Gracilibacillus</taxon>
    </lineage>
</organism>
<dbReference type="RefSeq" id="WP_153791639.1">
    <property type="nucleotide sequence ID" value="NZ_CP045915.1"/>
</dbReference>
<dbReference type="InterPro" id="IPR014054">
    <property type="entry name" value="Phage_regulatory_Rha"/>
</dbReference>
<evidence type="ECO:0000313" key="3">
    <source>
        <dbReference type="EMBL" id="QGH35165.1"/>
    </source>
</evidence>
<protein>
    <submittedName>
        <fullName evidence="3">Phage regulatory protein</fullName>
    </submittedName>
</protein>
<evidence type="ECO:0000313" key="4">
    <source>
        <dbReference type="Proteomes" id="UP000339690"/>
    </source>
</evidence>
<evidence type="ECO:0000259" key="2">
    <source>
        <dbReference type="Pfam" id="PF10552"/>
    </source>
</evidence>
<sequence>MKQLVFVQNDQAVTDSLTVAEVFGKRHDLVMRDIRNLECSESFNLLNFAEIDYLDDRNRSYKKFLIKRDGLAFLVFGYTGKKAAEYKEKYIQAFNTMEEQLKKPKQLSEKDKLIASMKLSIESAEKLEEIEEDVANLKTRFDNELTLHHGQATSLQHAVKQRVEKLWKSGQKGVLETKQQMYANLHSQLKRAFHAPTYREIKRIEFNEALNWVNAWRPL</sequence>
<keyword evidence="4" id="KW-1185">Reference proteome</keyword>
<dbReference type="InterPro" id="IPR018878">
    <property type="entry name" value="ORF6C_dom"/>
</dbReference>
<dbReference type="KEGG" id="grc:GI584_14410"/>
<name>A0A5Q2TKK0_9BACI</name>
<feature type="coiled-coil region" evidence="1">
    <location>
        <begin position="120"/>
        <end position="147"/>
    </location>
</feature>
<feature type="domain" description="ORF6C" evidence="2">
    <location>
        <begin position="113"/>
        <end position="218"/>
    </location>
</feature>
<dbReference type="Pfam" id="PF10552">
    <property type="entry name" value="ORF6C"/>
    <property type="match status" value="1"/>
</dbReference>
<reference evidence="3 4" key="1">
    <citation type="submission" date="2019-11" db="EMBL/GenBank/DDBJ databases">
        <title>Gracilibacillus salitolerans sp. nov., a moderate halophile isolated from a saline soil in northwest China.</title>
        <authorList>
            <person name="Gan L."/>
        </authorList>
    </citation>
    <scope>NUCLEOTIDE SEQUENCE [LARGE SCALE GENOMIC DNA]</scope>
    <source>
        <strain evidence="3 4">SCU50</strain>
    </source>
</reference>
<accession>A0A5Q2TKK0</accession>
<keyword evidence="1" id="KW-0175">Coiled coil</keyword>
<dbReference type="AlphaFoldDB" id="A0A5Q2TKK0"/>
<dbReference type="EMBL" id="CP045915">
    <property type="protein sequence ID" value="QGH35165.1"/>
    <property type="molecule type" value="Genomic_DNA"/>
</dbReference>
<dbReference type="Pfam" id="PF09669">
    <property type="entry name" value="Phage_pRha"/>
    <property type="match status" value="1"/>
</dbReference>
<proteinExistence type="predicted"/>
<dbReference type="NCBIfam" id="TIGR02681">
    <property type="entry name" value="phage_pRha"/>
    <property type="match status" value="1"/>
</dbReference>
<gene>
    <name evidence="3" type="ORF">GI584_14410</name>
</gene>
<evidence type="ECO:0000256" key="1">
    <source>
        <dbReference type="SAM" id="Coils"/>
    </source>
</evidence>
<dbReference type="Proteomes" id="UP000339690">
    <property type="component" value="Chromosome"/>
</dbReference>